<dbReference type="EMBL" id="LR026982">
    <property type="protein sequence ID" value="VCU06602.1"/>
    <property type="molecule type" value="Genomic_DNA"/>
</dbReference>
<dbReference type="EMBL" id="UWOC01000077">
    <property type="protein sequence ID" value="VCU07856.1"/>
    <property type="molecule type" value="Genomic_DNA"/>
</dbReference>
<evidence type="ECO:0000256" key="1">
    <source>
        <dbReference type="ARBA" id="ARBA00022603"/>
    </source>
</evidence>
<dbReference type="EC" id="2.1.1.-" evidence="4"/>
<dbReference type="InterPro" id="IPR002941">
    <property type="entry name" value="DNA_methylase_N4/N6"/>
</dbReference>
<dbReference type="SUPFAM" id="SSF53335">
    <property type="entry name" value="S-adenosyl-L-methionine-dependent methyltransferases"/>
    <property type="match status" value="1"/>
</dbReference>
<geneLocation type="plasmid" evidence="6">
    <name>1</name>
</geneLocation>
<keyword evidence="2" id="KW-0808">Transferase</keyword>
<keyword evidence="8" id="KW-1185">Reference proteome</keyword>
<evidence type="ECO:0000313" key="8">
    <source>
        <dbReference type="Proteomes" id="UP000289200"/>
    </source>
</evidence>
<reference evidence="7" key="2">
    <citation type="submission" date="2018-10" db="EMBL/GenBank/DDBJ databases">
        <authorList>
            <person name="Peiro R."/>
            <person name="Begona"/>
            <person name="Cbmso G."/>
            <person name="Lopez M."/>
            <person name="Gonzalez S."/>
            <person name="Sacristan E."/>
            <person name="Castillo E."/>
        </authorList>
    </citation>
    <scope>NUCLEOTIDE SEQUENCE</scope>
    <source>
        <strain evidence="7">Rhod_genome</strain>
        <strain evidence="6">Rhod_plasmid</strain>
        <plasmid evidence="6">1</plasmid>
    </source>
</reference>
<sequence>MPNVFAQEITDRYSAYHADCVEIVSGLPTESVGFSIYSPPFAHLFIYSDSERDMGNVKNEAEFFTQYGFLLAQLHRVTKPGRLTAVHCSDLPRTKTTHGEVGIYDMPGDIIRAHIAAGWTYHSRITVWKDPVVEMQRTKALGLLYKQLQKDSTRSRQGMPDYVLVFRKTPSDEKSADPVGQDAAHFPVTQWQDWASPVWMDINQTNVLNVRAAREDKDEKHLCPLQLDLIERAIRLWSNPGDVVLSPFMGIGSEGYMALRCGRRFIGAELKESYFRQAVRNLQAREAETFAGDLLSSAS</sequence>
<feature type="domain" description="DNA methylase N-4/N-6" evidence="5">
    <location>
        <begin position="36"/>
        <end position="279"/>
    </location>
</feature>
<dbReference type="OrthoDB" id="9800801at2"/>
<dbReference type="GO" id="GO:0032259">
    <property type="term" value="P:methylation"/>
    <property type="evidence" value="ECO:0007669"/>
    <property type="project" value="UniProtKB-KW"/>
</dbReference>
<evidence type="ECO:0000256" key="4">
    <source>
        <dbReference type="RuleBase" id="RU362026"/>
    </source>
</evidence>
<dbReference type="GO" id="GO:0009007">
    <property type="term" value="F:site-specific DNA-methyltransferase (adenine-specific) activity"/>
    <property type="evidence" value="ECO:0007669"/>
    <property type="project" value="UniProtKB-EC"/>
</dbReference>
<keyword evidence="1 7" id="KW-0489">Methyltransferase</keyword>
<protein>
    <recommendedName>
        <fullName evidence="4">Methyltransferase</fullName>
        <ecNumber evidence="4">2.1.1.-</ecNumber>
    </recommendedName>
</protein>
<evidence type="ECO:0000256" key="2">
    <source>
        <dbReference type="ARBA" id="ARBA00022679"/>
    </source>
</evidence>
<evidence type="ECO:0000256" key="3">
    <source>
        <dbReference type="ARBA" id="ARBA00047942"/>
    </source>
</evidence>
<evidence type="ECO:0000313" key="7">
    <source>
        <dbReference type="EMBL" id="VCU07856.1"/>
    </source>
</evidence>
<dbReference type="RefSeq" id="WP_129608029.1">
    <property type="nucleotide sequence ID" value="NZ_LR026982.1"/>
</dbReference>
<comment type="similarity">
    <text evidence="4">Belongs to the N(4)/N(6)-methyltransferase family.</text>
</comment>
<reference evidence="8" key="1">
    <citation type="submission" date="2018-10" db="EMBL/GenBank/DDBJ databases">
        <authorList>
            <person name="Peiro R."/>
            <person name="Begona"/>
            <person name="Cbmso G."/>
            <person name="Lopez M."/>
            <person name="Gonzalez S."/>
            <person name="Sacristan E."/>
            <person name="Castillo E."/>
        </authorList>
    </citation>
    <scope>NUCLEOTIDE SEQUENCE [LARGE SCALE GENOMIC DNA]</scope>
</reference>
<comment type="catalytic activity">
    <reaction evidence="3">
        <text>a 2'-deoxyadenosine in DNA + S-adenosyl-L-methionine = an N(6)-methyl-2'-deoxyadenosine in DNA + S-adenosyl-L-homocysteine + H(+)</text>
        <dbReference type="Rhea" id="RHEA:15197"/>
        <dbReference type="Rhea" id="RHEA-COMP:12418"/>
        <dbReference type="Rhea" id="RHEA-COMP:12419"/>
        <dbReference type="ChEBI" id="CHEBI:15378"/>
        <dbReference type="ChEBI" id="CHEBI:57856"/>
        <dbReference type="ChEBI" id="CHEBI:59789"/>
        <dbReference type="ChEBI" id="CHEBI:90615"/>
        <dbReference type="ChEBI" id="CHEBI:90616"/>
        <dbReference type="EC" id="2.1.1.72"/>
    </reaction>
</comment>
<gene>
    <name evidence="7" type="primary">mboIIM</name>
    <name evidence="7" type="ORF">RHODGE_RHODGE_01007</name>
    <name evidence="6" type="ORF">RHODPL_RHODPL_00050</name>
</gene>
<accession>A0A3S4AXH8</accession>
<name>A0A3S4AXH8_9BRAD</name>
<dbReference type="InterPro" id="IPR001091">
    <property type="entry name" value="RM_Methyltransferase"/>
</dbReference>
<dbReference type="Gene3D" id="3.40.50.150">
    <property type="entry name" value="Vaccinia Virus protein VP39"/>
    <property type="match status" value="1"/>
</dbReference>
<dbReference type="GO" id="GO:0003677">
    <property type="term" value="F:DNA binding"/>
    <property type="evidence" value="ECO:0007669"/>
    <property type="project" value="InterPro"/>
</dbReference>
<keyword evidence="6" id="KW-0614">Plasmid</keyword>
<dbReference type="AlphaFoldDB" id="A0A3S4AXH8"/>
<dbReference type="Proteomes" id="UP000289200">
    <property type="component" value="Unassembled WGS sequence"/>
</dbReference>
<dbReference type="InterPro" id="IPR029063">
    <property type="entry name" value="SAM-dependent_MTases_sf"/>
</dbReference>
<organism evidence="7 8">
    <name type="scientific">Rhodoplanes serenus</name>
    <dbReference type="NCBI Taxonomy" id="200615"/>
    <lineage>
        <taxon>Bacteria</taxon>
        <taxon>Pseudomonadati</taxon>
        <taxon>Pseudomonadota</taxon>
        <taxon>Alphaproteobacteria</taxon>
        <taxon>Hyphomicrobiales</taxon>
        <taxon>Nitrobacteraceae</taxon>
        <taxon>Rhodoplanes</taxon>
    </lineage>
</organism>
<dbReference type="REBASE" id="297119">
    <property type="entry name" value="M.RpiECORF50P"/>
</dbReference>
<evidence type="ECO:0000313" key="6">
    <source>
        <dbReference type="EMBL" id="VCU06602.1"/>
    </source>
</evidence>
<dbReference type="PRINTS" id="PR00508">
    <property type="entry name" value="S21N4MTFRASE"/>
</dbReference>
<dbReference type="Pfam" id="PF01555">
    <property type="entry name" value="N6_N4_Mtase"/>
    <property type="match status" value="1"/>
</dbReference>
<proteinExistence type="inferred from homology"/>
<evidence type="ECO:0000259" key="5">
    <source>
        <dbReference type="Pfam" id="PF01555"/>
    </source>
</evidence>
<dbReference type="GO" id="GO:0008170">
    <property type="term" value="F:N-methyltransferase activity"/>
    <property type="evidence" value="ECO:0007669"/>
    <property type="project" value="InterPro"/>
</dbReference>